<evidence type="ECO:0000313" key="3">
    <source>
        <dbReference type="EMBL" id="GMH90659.1"/>
    </source>
</evidence>
<accession>A0A9W7BH68</accession>
<keyword evidence="2" id="KW-0732">Signal</keyword>
<reference evidence="4" key="1">
    <citation type="journal article" date="2023" name="Commun. Biol.">
        <title>Genome analysis of Parmales, the sister group of diatoms, reveals the evolutionary specialization of diatoms from phago-mixotrophs to photoautotrophs.</title>
        <authorList>
            <person name="Ban H."/>
            <person name="Sato S."/>
            <person name="Yoshikawa S."/>
            <person name="Yamada K."/>
            <person name="Nakamura Y."/>
            <person name="Ichinomiya M."/>
            <person name="Sato N."/>
            <person name="Blanc-Mathieu R."/>
            <person name="Endo H."/>
            <person name="Kuwata A."/>
            <person name="Ogata H."/>
        </authorList>
    </citation>
    <scope>NUCLEOTIDE SEQUENCE [LARGE SCALE GENOMIC DNA]</scope>
    <source>
        <strain evidence="4">NIES 3699</strain>
    </source>
</reference>
<dbReference type="EMBL" id="BRXX01000108">
    <property type="protein sequence ID" value="GMH90659.1"/>
    <property type="molecule type" value="Genomic_DNA"/>
</dbReference>
<dbReference type="SUPFAM" id="SSF63829">
    <property type="entry name" value="Calcium-dependent phosphotriesterase"/>
    <property type="match status" value="1"/>
</dbReference>
<name>A0A9W7BH68_9STRA</name>
<dbReference type="PROSITE" id="PS50092">
    <property type="entry name" value="TSP1"/>
    <property type="match status" value="1"/>
</dbReference>
<sequence>MYKGLMTLVTIPVVILLLFSVPAHSQCSPTCPPLEGGVPVASLCEGDDFSADSKSSVSYPTCYPSGGPESIKFSDLASSYDFIVVANYFVGCNAGRRESGVYAYTSQKLHDLHKNIVFVSAVRGGGCVSWSNTFKDFAEETFGYTVSSMPITVADSDYIIRDSLFTSPFPHPSYVILDSKLTVREKFVGPCCGYESYTACSVATASTLDTTLTNAIDLLLAETSSPTKAPTSAPTTVTSSPTPPTPAPVPATSSPTSSPTTADLWSLWSPCSVSCGEGSSFRFQNPSPSIIQTKTCTGAQGPCPTCVAKATLTPITSDLDKPMDVAFHPSPGTHLTALSESRSFPVLGVEAWVANSGNHSISIIPGINTPSMTTISRRDRGYYHYNTNIAAISFNDVSDSGRAEDKDTFGYFATCQNNPNNYLGTKEPNFFMGPSLYDSRPNNRNIVNLAGDPCGDDEVCFFLHADMLHEAPNCVGIVHDPELNTAYGSVFYQIDGWNEQLVRFDFQQPHGPGSMQHAVASVRRFSEVPIKPSLKHHAGMAIDAATGLLYFSSYEDNSVIVMDTQSGSNARTARSEYPIFSSRLPSFEYSIYECADYKIYASVTQPTGLTISGDRLYVASGGNAVRVFDLKTASLLFTISTGDYENVQGLTTGPDGKIYFVDSSSNALVALSHTVENCASLTVPNSAYSDFISSHSLPIKGSTPFPRPSTCSVSSLLPSSSLFDQVHTDSGYASHNETMAAMTAAALLLSNRTDCEVDGTLNFDALLLGGYYCHACLPDPCEGEGKVCENIQWMGARCVDEIFEDFGDEAEVEDIGGGGPLTGGGVRRAVNIALCGLVAFLMIQ</sequence>
<dbReference type="AlphaFoldDB" id="A0A9W7BH68"/>
<evidence type="ECO:0000256" key="2">
    <source>
        <dbReference type="SAM" id="SignalP"/>
    </source>
</evidence>
<keyword evidence="4" id="KW-1185">Reference proteome</keyword>
<dbReference type="InterPro" id="IPR000884">
    <property type="entry name" value="TSP1_rpt"/>
</dbReference>
<feature type="compositionally biased region" description="Low complexity" evidence="1">
    <location>
        <begin position="225"/>
        <end position="240"/>
    </location>
</feature>
<evidence type="ECO:0000313" key="4">
    <source>
        <dbReference type="Proteomes" id="UP001165160"/>
    </source>
</evidence>
<dbReference type="SUPFAM" id="SSF63825">
    <property type="entry name" value="YWTD domain"/>
    <property type="match status" value="1"/>
</dbReference>
<dbReference type="Proteomes" id="UP001165160">
    <property type="component" value="Unassembled WGS sequence"/>
</dbReference>
<dbReference type="Gene3D" id="2.130.10.10">
    <property type="entry name" value="YVTN repeat-like/Quinoprotein amine dehydrogenase"/>
    <property type="match status" value="1"/>
</dbReference>
<organism evidence="3 4">
    <name type="scientific">Triparma verrucosa</name>
    <dbReference type="NCBI Taxonomy" id="1606542"/>
    <lineage>
        <taxon>Eukaryota</taxon>
        <taxon>Sar</taxon>
        <taxon>Stramenopiles</taxon>
        <taxon>Ochrophyta</taxon>
        <taxon>Bolidophyceae</taxon>
        <taxon>Parmales</taxon>
        <taxon>Triparmaceae</taxon>
        <taxon>Triparma</taxon>
    </lineage>
</organism>
<dbReference type="Pfam" id="PF00090">
    <property type="entry name" value="TSP_1"/>
    <property type="match status" value="1"/>
</dbReference>
<gene>
    <name evidence="3" type="ORF">TrVE_jg5962</name>
</gene>
<feature type="compositionally biased region" description="Low complexity" evidence="1">
    <location>
        <begin position="250"/>
        <end position="261"/>
    </location>
</feature>
<evidence type="ECO:0000256" key="1">
    <source>
        <dbReference type="SAM" id="MobiDB-lite"/>
    </source>
</evidence>
<dbReference type="InterPro" id="IPR015943">
    <property type="entry name" value="WD40/YVTN_repeat-like_dom_sf"/>
</dbReference>
<comment type="caution">
    <text evidence="3">The sequence shown here is derived from an EMBL/GenBank/DDBJ whole genome shotgun (WGS) entry which is preliminary data.</text>
</comment>
<protein>
    <submittedName>
        <fullName evidence="3">Uncharacterized protein</fullName>
    </submittedName>
</protein>
<proteinExistence type="predicted"/>
<feature type="region of interest" description="Disordered" evidence="1">
    <location>
        <begin position="225"/>
        <end position="261"/>
    </location>
</feature>
<feature type="signal peptide" evidence="2">
    <location>
        <begin position="1"/>
        <end position="25"/>
    </location>
</feature>
<feature type="chain" id="PRO_5040740067" evidence="2">
    <location>
        <begin position="26"/>
        <end position="844"/>
    </location>
</feature>